<dbReference type="OrthoDB" id="9778918at2"/>
<dbReference type="InterPro" id="IPR010144">
    <property type="entry name" value="CRISPR-assoc_prot_Csd1-typ"/>
</dbReference>
<protein>
    <submittedName>
        <fullName evidence="1">Type I-C CRISPR-associated protein Cas8c/Csd1</fullName>
    </submittedName>
</protein>
<dbReference type="STRING" id="1101373.A9O67_00630"/>
<proteinExistence type="predicted"/>
<evidence type="ECO:0000313" key="2">
    <source>
        <dbReference type="Proteomes" id="UP000091969"/>
    </source>
</evidence>
<dbReference type="CDD" id="cd09757">
    <property type="entry name" value="Cas8c_I-C"/>
    <property type="match status" value="1"/>
</dbReference>
<dbReference type="NCBIfam" id="TIGR01863">
    <property type="entry name" value="cas_Csd1"/>
    <property type="match status" value="1"/>
</dbReference>
<dbReference type="Pfam" id="PF09709">
    <property type="entry name" value="Cas_Csd1"/>
    <property type="match status" value="1"/>
</dbReference>
<dbReference type="Proteomes" id="UP000091969">
    <property type="component" value="Unassembled WGS sequence"/>
</dbReference>
<reference evidence="1 2" key="1">
    <citation type="submission" date="2016-06" db="EMBL/GenBank/DDBJ databases">
        <title>Genome sequence of Tepidimonas fonticaldi PL17.</title>
        <authorList>
            <person name="Pinnaka A.K."/>
        </authorList>
    </citation>
    <scope>NUCLEOTIDE SEQUENCE [LARGE SCALE GENOMIC DNA]</scope>
    <source>
        <strain evidence="1 2">PL17</strain>
    </source>
</reference>
<dbReference type="RefSeq" id="WP_068606998.1">
    <property type="nucleotide sequence ID" value="NZ_LZDH01000012.1"/>
</dbReference>
<gene>
    <name evidence="1" type="ORF">A9O67_00630</name>
</gene>
<dbReference type="EMBL" id="LZDH01000012">
    <property type="protein sequence ID" value="OBS31667.1"/>
    <property type="molecule type" value="Genomic_DNA"/>
</dbReference>
<comment type="caution">
    <text evidence="1">The sequence shown here is derived from an EMBL/GenBank/DDBJ whole genome shotgun (WGS) entry which is preliminary data.</text>
</comment>
<accession>A0A1A6DXI5</accession>
<name>A0A1A6DXI5_9BURK</name>
<sequence>MILQALSRYYERSEDMPREGWVRRGVDYVLVLDDQGQCINIESIGELKKGKTVPRDLLVPAIGKQAMKHTNSGVDANLLWDNASFVLGTGNKGQGKLASFIATLRDWLGTVHDQGIQAVLQFCGHIQSNPDSVTALIERFQLQEAFEKRDPVLVFRLVSDIEYVHARPAVRAAYEAALSKARSGSPLRGTCLVTGSTNVPLAPNESVIKGVWGGQPAGCNIVSFNARAFESYGKRERNGENAPISQSASFAYTTALNYLLTSKQRVQVGDTSTVFWAEEPHDLESALPDLFGEPPRDDPNRGTDALKALYAAVQTGKFTLGDAQARFHVLGLAPNAARIAIRFWETAPAMDLAQRIQQHFEDLRIAHAAREPEHLSLFRLLAACAVQGKADNIPPNLGGEIMRAILEGLPYPASWLNAAVQRCRAEQEVTYPRAAAIKASLNRMIRHCNRIQPHQEREFLAMLDTANPNPAYRLGRLFAVLEKIQEESSPGVNATIRDRYYGAASSTPVSVFTTLLRLKNHHLGKLHKGRAVQMERLIGEIMEGLADFPRQLGLRDQGRFAIGYYHQRQALYTKPETATETAD</sequence>
<keyword evidence="2" id="KW-1185">Reference proteome</keyword>
<organism evidence="1 2">
    <name type="scientific">Tepidimonas fonticaldi</name>
    <dbReference type="NCBI Taxonomy" id="1101373"/>
    <lineage>
        <taxon>Bacteria</taxon>
        <taxon>Pseudomonadati</taxon>
        <taxon>Pseudomonadota</taxon>
        <taxon>Betaproteobacteria</taxon>
        <taxon>Burkholderiales</taxon>
        <taxon>Tepidimonas</taxon>
    </lineage>
</organism>
<dbReference type="AlphaFoldDB" id="A0A1A6DXI5"/>
<evidence type="ECO:0000313" key="1">
    <source>
        <dbReference type="EMBL" id="OBS31667.1"/>
    </source>
</evidence>